<keyword evidence="4" id="KW-0574">Periplasm</keyword>
<evidence type="ECO:0000256" key="8">
    <source>
        <dbReference type="PIRSR" id="PIRSR602386-1"/>
    </source>
</evidence>
<evidence type="ECO:0000256" key="1">
    <source>
        <dbReference type="ARBA" id="ARBA00004418"/>
    </source>
</evidence>
<dbReference type="RefSeq" id="WP_036750422.1">
    <property type="nucleotide sequence ID" value="NZ_CP035286.1"/>
</dbReference>
<organism evidence="11 12">
    <name type="scientific">Paracoccus versutus</name>
    <name type="common">Thiobacillus versutus</name>
    <dbReference type="NCBI Taxonomy" id="34007"/>
    <lineage>
        <taxon>Bacteria</taxon>
        <taxon>Pseudomonadati</taxon>
        <taxon>Pseudomonadota</taxon>
        <taxon>Alphaproteobacteria</taxon>
        <taxon>Rhodobacterales</taxon>
        <taxon>Paracoccaceae</taxon>
        <taxon>Paracoccus</taxon>
    </lineage>
</organism>
<dbReference type="GO" id="GO:0005507">
    <property type="term" value="F:copper ion binding"/>
    <property type="evidence" value="ECO:0007669"/>
    <property type="project" value="UniProtKB-UniRule"/>
</dbReference>
<feature type="domain" description="Blue (type 1) copper" evidence="10">
    <location>
        <begin position="48"/>
        <end position="132"/>
    </location>
</feature>
<dbReference type="Proteomes" id="UP000256794">
    <property type="component" value="Unassembled WGS sequence"/>
</dbReference>
<feature type="chain" id="PRO_5042890390" description="Amicyanin" evidence="9">
    <location>
        <begin position="27"/>
        <end position="132"/>
    </location>
</feature>
<dbReference type="CDD" id="cd13921">
    <property type="entry name" value="Amicyanin"/>
    <property type="match status" value="1"/>
</dbReference>
<dbReference type="SMR" id="A0AAQ0KKC1"/>
<dbReference type="GO" id="GO:0042597">
    <property type="term" value="C:periplasmic space"/>
    <property type="evidence" value="ECO:0007669"/>
    <property type="project" value="UniProtKB-SubCell"/>
</dbReference>
<evidence type="ECO:0000256" key="7">
    <source>
        <dbReference type="NCBIfam" id="TIGR02657"/>
    </source>
</evidence>
<sequence>MISAKTLRPAIAAIALFAIGATGAWAQDKITVTSEKPVAAADVPADAVVVGIEKMKYLTPEVTIKAGETVYWVNGEVMPHNVAFKKGIVGEDAFRGEMMTKDQAYAITFNEAGSYDYFCTPHPFMRGKVIVE</sequence>
<evidence type="ECO:0000256" key="2">
    <source>
        <dbReference type="ARBA" id="ARBA00022448"/>
    </source>
</evidence>
<evidence type="ECO:0000256" key="5">
    <source>
        <dbReference type="ARBA" id="ARBA00022982"/>
    </source>
</evidence>
<keyword evidence="9" id="KW-0732">Signal</keyword>
<evidence type="ECO:0000313" key="12">
    <source>
        <dbReference type="Proteomes" id="UP000256794"/>
    </source>
</evidence>
<comment type="cofactor">
    <cofactor evidence="8">
        <name>Cu cation</name>
        <dbReference type="ChEBI" id="CHEBI:23378"/>
    </cofactor>
    <text evidence="8">Binds 1 copper ion per subunit.</text>
</comment>
<dbReference type="Gene3D" id="2.60.40.420">
    <property type="entry name" value="Cupredoxins - blue copper proteins"/>
    <property type="match status" value="1"/>
</dbReference>
<dbReference type="InterPro" id="IPR008972">
    <property type="entry name" value="Cupredoxin"/>
</dbReference>
<comment type="subcellular location">
    <subcellularLocation>
        <location evidence="1">Periplasm</location>
    </subcellularLocation>
</comment>
<feature type="binding site" evidence="8">
    <location>
        <position position="80"/>
    </location>
    <ligand>
        <name>Cu cation</name>
        <dbReference type="ChEBI" id="CHEBI:23378"/>
    </ligand>
</feature>
<dbReference type="InterPro" id="IPR002386">
    <property type="entry name" value="Amicyanin/Pseudoazurin"/>
</dbReference>
<dbReference type="AlphaFoldDB" id="A0AAQ0KKC1"/>
<dbReference type="InterPro" id="IPR013475">
    <property type="entry name" value="Amicyanin_Para/Methyl"/>
</dbReference>
<evidence type="ECO:0000256" key="3">
    <source>
        <dbReference type="ARBA" id="ARBA00022723"/>
    </source>
</evidence>
<proteinExistence type="predicted"/>
<dbReference type="PANTHER" id="PTHR36507:SF1">
    <property type="entry name" value="BLL1555 PROTEIN"/>
    <property type="match status" value="1"/>
</dbReference>
<reference evidence="11 12" key="1">
    <citation type="submission" date="2018-08" db="EMBL/GenBank/DDBJ databases">
        <title>Genomic Encyclopedia of Archaeal and Bacterial Type Strains, Phase II (KMG-II): from individual species to whole genera.</title>
        <authorList>
            <person name="Goeker M."/>
        </authorList>
    </citation>
    <scope>NUCLEOTIDE SEQUENCE [LARGE SCALE GENOMIC DNA]</scope>
    <source>
        <strain evidence="11 12">DSM 582</strain>
    </source>
</reference>
<evidence type="ECO:0000313" key="11">
    <source>
        <dbReference type="EMBL" id="REG33746.1"/>
    </source>
</evidence>
<feature type="binding site" evidence="8">
    <location>
        <position position="125"/>
    </location>
    <ligand>
        <name>Cu cation</name>
        <dbReference type="ChEBI" id="CHEBI:23378"/>
    </ligand>
</feature>
<gene>
    <name evidence="11" type="ORF">ATH84_104217</name>
</gene>
<keyword evidence="6 8" id="KW-0186">Copper</keyword>
<comment type="caution">
    <text evidence="11">The sequence shown here is derived from an EMBL/GenBank/DDBJ whole genome shotgun (WGS) entry which is preliminary data.</text>
</comment>
<dbReference type="InterPro" id="IPR000923">
    <property type="entry name" value="BlueCu_1"/>
</dbReference>
<evidence type="ECO:0000259" key="10">
    <source>
        <dbReference type="Pfam" id="PF00127"/>
    </source>
</evidence>
<dbReference type="GO" id="GO:0009055">
    <property type="term" value="F:electron transfer activity"/>
    <property type="evidence" value="ECO:0007669"/>
    <property type="project" value="UniProtKB-UniRule"/>
</dbReference>
<evidence type="ECO:0000256" key="9">
    <source>
        <dbReference type="SAM" id="SignalP"/>
    </source>
</evidence>
<dbReference type="InterPro" id="IPR035668">
    <property type="entry name" value="Amicyanin"/>
</dbReference>
<accession>A0AAQ0KKC1</accession>
<dbReference type="PRINTS" id="PR00156">
    <property type="entry name" value="COPPERBLUE"/>
</dbReference>
<evidence type="ECO:0000256" key="4">
    <source>
        <dbReference type="ARBA" id="ARBA00022764"/>
    </source>
</evidence>
<dbReference type="Pfam" id="PF00127">
    <property type="entry name" value="Copper-bind"/>
    <property type="match status" value="1"/>
</dbReference>
<keyword evidence="3 8" id="KW-0479">Metal-binding</keyword>
<name>A0AAQ0KKC1_PARVE</name>
<dbReference type="PRINTS" id="PR00155">
    <property type="entry name" value="AMICYANIN"/>
</dbReference>
<dbReference type="InterPro" id="IPR001235">
    <property type="entry name" value="Copper_blue_Plastocyanin"/>
</dbReference>
<dbReference type="NCBIfam" id="TIGR02657">
    <property type="entry name" value="amicyanin"/>
    <property type="match status" value="1"/>
</dbReference>
<protein>
    <recommendedName>
        <fullName evidence="7">Amicyanin</fullName>
    </recommendedName>
</protein>
<keyword evidence="5" id="KW-0249">Electron transport</keyword>
<dbReference type="PANTHER" id="PTHR36507">
    <property type="entry name" value="BLL1555 PROTEIN"/>
    <property type="match status" value="1"/>
</dbReference>
<feature type="signal peptide" evidence="9">
    <location>
        <begin position="1"/>
        <end position="26"/>
    </location>
</feature>
<keyword evidence="12" id="KW-1185">Reference proteome</keyword>
<dbReference type="EMBL" id="QUMX01000042">
    <property type="protein sequence ID" value="REG33746.1"/>
    <property type="molecule type" value="Genomic_DNA"/>
</dbReference>
<dbReference type="InterPro" id="IPR052721">
    <property type="entry name" value="ET_Amicyanin"/>
</dbReference>
<feature type="binding site" evidence="8">
    <location>
        <position position="122"/>
    </location>
    <ligand>
        <name>Cu cation</name>
        <dbReference type="ChEBI" id="CHEBI:23378"/>
    </ligand>
</feature>
<dbReference type="InterPro" id="IPR028871">
    <property type="entry name" value="BlueCu_1_BS"/>
</dbReference>
<dbReference type="PROSITE" id="PS00196">
    <property type="entry name" value="COPPER_BLUE"/>
    <property type="match status" value="1"/>
</dbReference>
<evidence type="ECO:0000256" key="6">
    <source>
        <dbReference type="ARBA" id="ARBA00023008"/>
    </source>
</evidence>
<dbReference type="SUPFAM" id="SSF49503">
    <property type="entry name" value="Cupredoxins"/>
    <property type="match status" value="1"/>
</dbReference>
<keyword evidence="2" id="KW-0813">Transport</keyword>
<feature type="binding site" evidence="8">
    <location>
        <position position="119"/>
    </location>
    <ligand>
        <name>Cu cation</name>
        <dbReference type="ChEBI" id="CHEBI:23378"/>
    </ligand>
</feature>